<dbReference type="KEGG" id="cput:CONPUDRAFT_140318"/>
<dbReference type="AlphaFoldDB" id="A0A5M3M7T3"/>
<proteinExistence type="predicted"/>
<keyword evidence="3" id="KW-1185">Reference proteome</keyword>
<feature type="region of interest" description="Disordered" evidence="1">
    <location>
        <begin position="103"/>
        <end position="172"/>
    </location>
</feature>
<dbReference type="EMBL" id="JH711590">
    <property type="protein sequence ID" value="EIW74966.1"/>
    <property type="molecule type" value="Genomic_DNA"/>
</dbReference>
<reference evidence="3" key="1">
    <citation type="journal article" date="2012" name="Science">
        <title>The Paleozoic origin of enzymatic lignin decomposition reconstructed from 31 fungal genomes.</title>
        <authorList>
            <person name="Floudas D."/>
            <person name="Binder M."/>
            <person name="Riley R."/>
            <person name="Barry K."/>
            <person name="Blanchette R.A."/>
            <person name="Henrissat B."/>
            <person name="Martinez A.T."/>
            <person name="Otillar R."/>
            <person name="Spatafora J.W."/>
            <person name="Yadav J.S."/>
            <person name="Aerts A."/>
            <person name="Benoit I."/>
            <person name="Boyd A."/>
            <person name="Carlson A."/>
            <person name="Copeland A."/>
            <person name="Coutinho P.M."/>
            <person name="de Vries R.P."/>
            <person name="Ferreira P."/>
            <person name="Findley K."/>
            <person name="Foster B."/>
            <person name="Gaskell J."/>
            <person name="Glotzer D."/>
            <person name="Gorecki P."/>
            <person name="Heitman J."/>
            <person name="Hesse C."/>
            <person name="Hori C."/>
            <person name="Igarashi K."/>
            <person name="Jurgens J.A."/>
            <person name="Kallen N."/>
            <person name="Kersten P."/>
            <person name="Kohler A."/>
            <person name="Kuees U."/>
            <person name="Kumar T.K.A."/>
            <person name="Kuo A."/>
            <person name="LaButti K."/>
            <person name="Larrondo L.F."/>
            <person name="Lindquist E."/>
            <person name="Ling A."/>
            <person name="Lombard V."/>
            <person name="Lucas S."/>
            <person name="Lundell T."/>
            <person name="Martin R."/>
            <person name="McLaughlin D.J."/>
            <person name="Morgenstern I."/>
            <person name="Morin E."/>
            <person name="Murat C."/>
            <person name="Nagy L.G."/>
            <person name="Nolan M."/>
            <person name="Ohm R.A."/>
            <person name="Patyshakuliyeva A."/>
            <person name="Rokas A."/>
            <person name="Ruiz-Duenas F.J."/>
            <person name="Sabat G."/>
            <person name="Salamov A."/>
            <person name="Samejima M."/>
            <person name="Schmutz J."/>
            <person name="Slot J.C."/>
            <person name="St John F."/>
            <person name="Stenlid J."/>
            <person name="Sun H."/>
            <person name="Sun S."/>
            <person name="Syed K."/>
            <person name="Tsang A."/>
            <person name="Wiebenga A."/>
            <person name="Young D."/>
            <person name="Pisabarro A."/>
            <person name="Eastwood D.C."/>
            <person name="Martin F."/>
            <person name="Cullen D."/>
            <person name="Grigoriev I.V."/>
            <person name="Hibbett D.S."/>
        </authorList>
    </citation>
    <scope>NUCLEOTIDE SEQUENCE [LARGE SCALE GENOMIC DNA]</scope>
    <source>
        <strain evidence="3">RWD-64-598 SS2</strain>
    </source>
</reference>
<sequence length="336" mass="36764">MSSTAIAQSSLRRRGAIRARPNKPTRNADDEPSLGDFLQRVGESWSQQDGSGGQGVPHVQTVEKHHVRSATEPPSIAPEIVVSPAFIRDEEPERHRAELALSGHHQHSFGCSEDDGSQSKDDENDGGDANTRAQQETPAVRKRPASTTEPFIPFLNRSLTPSQRPISQISCTTTRSSLNLDAKGDIFPSSSRSHDAQKEHTMFSLWATAKRRLRMPISAADDAKCERSDRVVSEKTEGHGSFAFRSRPQPYRSKLAQIYGANGKESLYASTDSHTLSQYSINEEGGEKEGLRGGAVTYGSCMRPGGHIIHGSRRVYSGSFESDSMHGKSQSCFCLP</sequence>
<accession>A0A5M3M7T3</accession>
<dbReference type="Proteomes" id="UP000053558">
    <property type="component" value="Unassembled WGS sequence"/>
</dbReference>
<protein>
    <submittedName>
        <fullName evidence="2">Uncharacterized protein</fullName>
    </submittedName>
</protein>
<feature type="compositionally biased region" description="Polar residues" evidence="1">
    <location>
        <begin position="157"/>
        <end position="172"/>
    </location>
</feature>
<feature type="region of interest" description="Disordered" evidence="1">
    <location>
        <begin position="1"/>
        <end position="82"/>
    </location>
</feature>
<organism evidence="2 3">
    <name type="scientific">Coniophora puteana (strain RWD-64-598)</name>
    <name type="common">Brown rot fungus</name>
    <dbReference type="NCBI Taxonomy" id="741705"/>
    <lineage>
        <taxon>Eukaryota</taxon>
        <taxon>Fungi</taxon>
        <taxon>Dikarya</taxon>
        <taxon>Basidiomycota</taxon>
        <taxon>Agaricomycotina</taxon>
        <taxon>Agaricomycetes</taxon>
        <taxon>Agaricomycetidae</taxon>
        <taxon>Boletales</taxon>
        <taxon>Coniophorineae</taxon>
        <taxon>Coniophoraceae</taxon>
        <taxon>Coniophora</taxon>
    </lineage>
</organism>
<comment type="caution">
    <text evidence="2">The sequence shown here is derived from an EMBL/GenBank/DDBJ whole genome shotgun (WGS) entry which is preliminary data.</text>
</comment>
<dbReference type="RefSeq" id="XP_007775017.1">
    <property type="nucleotide sequence ID" value="XM_007776827.1"/>
</dbReference>
<dbReference type="GeneID" id="19201499"/>
<feature type="compositionally biased region" description="Basic residues" evidence="1">
    <location>
        <begin position="11"/>
        <end position="23"/>
    </location>
</feature>
<feature type="compositionally biased region" description="Polar residues" evidence="1">
    <location>
        <begin position="1"/>
        <end position="10"/>
    </location>
</feature>
<evidence type="ECO:0000256" key="1">
    <source>
        <dbReference type="SAM" id="MobiDB-lite"/>
    </source>
</evidence>
<gene>
    <name evidence="2" type="ORF">CONPUDRAFT_140318</name>
</gene>
<evidence type="ECO:0000313" key="2">
    <source>
        <dbReference type="EMBL" id="EIW74966.1"/>
    </source>
</evidence>
<name>A0A5M3M7T3_CONPW</name>
<feature type="compositionally biased region" description="Acidic residues" evidence="1">
    <location>
        <begin position="112"/>
        <end position="126"/>
    </location>
</feature>
<evidence type="ECO:0000313" key="3">
    <source>
        <dbReference type="Proteomes" id="UP000053558"/>
    </source>
</evidence>